<accession>C5BQA4</accession>
<sequence>MKKTLSLMVLLVAASLLHAGEALAESNESYLKENGVVLSLGQVAFDSEVAAQEGVDDSALYVVAGWEGRYRSNLIVGAGISLYDYSDNEAFEQLTESNWGGNERNSSSSATAYNLYGELGYGVDLAPTVSLDLLAGYEMVLSSERSISYCSDCYSEDIDIDSGLFLAPRLRFKPWEHWMIALSYQGYLTGDVESSAQISAGYIF</sequence>
<feature type="chain" id="PRO_5002946566" description="Outer membrane protein beta-barrel domain-containing protein" evidence="2">
    <location>
        <begin position="25"/>
        <end position="204"/>
    </location>
</feature>
<evidence type="ECO:0000256" key="2">
    <source>
        <dbReference type="SAM" id="SignalP"/>
    </source>
</evidence>
<keyword evidence="5" id="KW-1185">Reference proteome</keyword>
<keyword evidence="1 2" id="KW-0732">Signal</keyword>
<feature type="domain" description="Outer membrane protein beta-barrel" evidence="3">
    <location>
        <begin position="11"/>
        <end position="204"/>
    </location>
</feature>
<dbReference type="Pfam" id="PF13505">
    <property type="entry name" value="OMP_b-brl"/>
    <property type="match status" value="1"/>
</dbReference>
<dbReference type="KEGG" id="ttu:TERTU_0952"/>
<evidence type="ECO:0000259" key="3">
    <source>
        <dbReference type="Pfam" id="PF13505"/>
    </source>
</evidence>
<dbReference type="HOGENOM" id="CLU_1377273_0_0_6"/>
<protein>
    <recommendedName>
        <fullName evidence="3">Outer membrane protein beta-barrel domain-containing protein</fullName>
    </recommendedName>
</protein>
<dbReference type="eggNOG" id="ENOG5033F01">
    <property type="taxonomic scope" value="Bacteria"/>
</dbReference>
<dbReference type="RefSeq" id="WP_015818582.1">
    <property type="nucleotide sequence ID" value="NC_012997.1"/>
</dbReference>
<feature type="signal peptide" evidence="2">
    <location>
        <begin position="1"/>
        <end position="24"/>
    </location>
</feature>
<evidence type="ECO:0000313" key="5">
    <source>
        <dbReference type="Proteomes" id="UP000009080"/>
    </source>
</evidence>
<evidence type="ECO:0000313" key="4">
    <source>
        <dbReference type="EMBL" id="ACR12470.1"/>
    </source>
</evidence>
<evidence type="ECO:0000256" key="1">
    <source>
        <dbReference type="ARBA" id="ARBA00022729"/>
    </source>
</evidence>
<dbReference type="AlphaFoldDB" id="C5BQA4"/>
<dbReference type="InterPro" id="IPR027385">
    <property type="entry name" value="Beta-barrel_OMP"/>
</dbReference>
<gene>
    <name evidence="4" type="ordered locus">TERTU_0952</name>
</gene>
<dbReference type="OrthoDB" id="6399900at2"/>
<name>C5BQA4_TERTT</name>
<organism evidence="4 5">
    <name type="scientific">Teredinibacter turnerae (strain ATCC 39867 / T7901)</name>
    <dbReference type="NCBI Taxonomy" id="377629"/>
    <lineage>
        <taxon>Bacteria</taxon>
        <taxon>Pseudomonadati</taxon>
        <taxon>Pseudomonadota</taxon>
        <taxon>Gammaproteobacteria</taxon>
        <taxon>Cellvibrionales</taxon>
        <taxon>Cellvibrionaceae</taxon>
        <taxon>Teredinibacter</taxon>
    </lineage>
</organism>
<dbReference type="Proteomes" id="UP000009080">
    <property type="component" value="Chromosome"/>
</dbReference>
<proteinExistence type="predicted"/>
<reference evidence="4 5" key="1">
    <citation type="journal article" date="2009" name="PLoS ONE">
        <title>The complete genome of Teredinibacter turnerae T7901: an intracellular endosymbiont of marine wood-boring bivalves (shipworms).</title>
        <authorList>
            <person name="Yang J.C."/>
            <person name="Madupu R."/>
            <person name="Durkin A.S."/>
            <person name="Ekborg N.A."/>
            <person name="Pedamallu C.S."/>
            <person name="Hostetler J.B."/>
            <person name="Radune D."/>
            <person name="Toms B.S."/>
            <person name="Henrissat B."/>
            <person name="Coutinho P.M."/>
            <person name="Schwarz S."/>
            <person name="Field L."/>
            <person name="Trindade-Silva A.E."/>
            <person name="Soares C.A.G."/>
            <person name="Elshahawi S."/>
            <person name="Hanora A."/>
            <person name="Schmidt E.W."/>
            <person name="Haygood M.G."/>
            <person name="Posfai J."/>
            <person name="Benner J."/>
            <person name="Madinger C."/>
            <person name="Nove J."/>
            <person name="Anton B."/>
            <person name="Chaudhary K."/>
            <person name="Foster J."/>
            <person name="Holman A."/>
            <person name="Kumar S."/>
            <person name="Lessard P.A."/>
            <person name="Luyten Y.A."/>
            <person name="Slatko B."/>
            <person name="Wood N."/>
            <person name="Wu B."/>
            <person name="Teplitski M."/>
            <person name="Mougous J.D."/>
            <person name="Ward N."/>
            <person name="Eisen J.A."/>
            <person name="Badger J.H."/>
            <person name="Distel D.L."/>
        </authorList>
    </citation>
    <scope>NUCLEOTIDE SEQUENCE [LARGE SCALE GENOMIC DNA]</scope>
    <source>
        <strain evidence="5">ATCC 39867 / T7901</strain>
    </source>
</reference>
<dbReference type="EMBL" id="CP001614">
    <property type="protein sequence ID" value="ACR12470.1"/>
    <property type="molecule type" value="Genomic_DNA"/>
</dbReference>